<feature type="transmembrane region" description="Helical" evidence="8">
    <location>
        <begin position="193"/>
        <end position="214"/>
    </location>
</feature>
<feature type="transmembrane region" description="Helical" evidence="8">
    <location>
        <begin position="226"/>
        <end position="245"/>
    </location>
</feature>
<keyword evidence="8" id="KW-0472">Membrane</keyword>
<name>A0ABW4JGV5_9BACL</name>
<feature type="transmembrane region" description="Helical" evidence="8">
    <location>
        <begin position="257"/>
        <end position="278"/>
    </location>
</feature>
<dbReference type="Pfam" id="PF07695">
    <property type="entry name" value="7TMR-DISM_7TM"/>
    <property type="match status" value="1"/>
</dbReference>
<dbReference type="InterPro" id="IPR003661">
    <property type="entry name" value="HisK_dim/P_dom"/>
</dbReference>
<evidence type="ECO:0000256" key="1">
    <source>
        <dbReference type="ARBA" id="ARBA00000085"/>
    </source>
</evidence>
<comment type="caution">
    <text evidence="10">The sequence shown here is derived from an EMBL/GenBank/DDBJ whole genome shotgun (WGS) entry which is preliminary data.</text>
</comment>
<feature type="transmembrane region" description="Helical" evidence="8">
    <location>
        <begin position="314"/>
        <end position="332"/>
    </location>
</feature>
<gene>
    <name evidence="10" type="ORF">ACFSB2_13225</name>
</gene>
<sequence length="511" mass="58320">MYKLYTFCVIFVALFFFADVELSKSLQTNIQTPVQYIYGSHSLDEVEHSSDWQTTNDVNTVKKKSSVIWERIILPKDLPAQDTSLFVSEIYENYKVYEDGHEIYHFGNMHTFSGWNFNFIPLPDNSAGKTLYFEVESKYNMIGLRGTVEAGERVVLLGHILRANLTQIIVPVMMASVGFFFLALGLRSKSNRYYLWLATFLIVEPGYLFGRTYIKSLLYDNPHFWIEVRLLCLYAAPTMFIPFISRLLGKFRKSFSALWWFHTVLLAFIIVSDMSGLWSVEQFYNLYDQILLITMILVGTFVIKASWKNPELRVLAAGFTAYMLTGTYDVLVTTNVIPYQESGTAQYGLMLMILSIIAVHSNRYRQIHENLEVYSKELTVKNEELERLSRIKDEFLANTSHELRTPLNGIIGISESILDGIGGPINETVHRNLNMIINSGKRLSNLVNDILDYSKLRHKELQLKLETLNLLTILESVVVLTDALAKTKGLEVHVNISSDINVLGACPSISA</sequence>
<keyword evidence="7" id="KW-0902">Two-component regulatory system</keyword>
<keyword evidence="11" id="KW-1185">Reference proteome</keyword>
<dbReference type="EMBL" id="JBHUCX010000033">
    <property type="protein sequence ID" value="MFD1675656.1"/>
    <property type="molecule type" value="Genomic_DNA"/>
</dbReference>
<feature type="transmembrane region" description="Helical" evidence="8">
    <location>
        <begin position="344"/>
        <end position="361"/>
    </location>
</feature>
<evidence type="ECO:0000256" key="3">
    <source>
        <dbReference type="ARBA" id="ARBA00022679"/>
    </source>
</evidence>
<dbReference type="GO" id="GO:0016301">
    <property type="term" value="F:kinase activity"/>
    <property type="evidence" value="ECO:0007669"/>
    <property type="project" value="UniProtKB-KW"/>
</dbReference>
<accession>A0ABW4JGV5</accession>
<dbReference type="CDD" id="cd00082">
    <property type="entry name" value="HisKA"/>
    <property type="match status" value="1"/>
</dbReference>
<keyword evidence="4" id="KW-0547">Nucleotide-binding</keyword>
<dbReference type="InterPro" id="IPR036097">
    <property type="entry name" value="HisK_dim/P_sf"/>
</dbReference>
<evidence type="ECO:0000256" key="8">
    <source>
        <dbReference type="SAM" id="Phobius"/>
    </source>
</evidence>
<keyword evidence="8" id="KW-0812">Transmembrane</keyword>
<evidence type="ECO:0000256" key="7">
    <source>
        <dbReference type="ARBA" id="ARBA00023012"/>
    </source>
</evidence>
<keyword evidence="8" id="KW-1133">Transmembrane helix</keyword>
<keyword evidence="5 10" id="KW-0418">Kinase</keyword>
<evidence type="ECO:0000256" key="5">
    <source>
        <dbReference type="ARBA" id="ARBA00022777"/>
    </source>
</evidence>
<feature type="domain" description="Histidine kinase" evidence="9">
    <location>
        <begin position="398"/>
        <end position="499"/>
    </location>
</feature>
<dbReference type="InterPro" id="IPR011623">
    <property type="entry name" value="7TMR_DISM_rcpt_extracell_dom1"/>
</dbReference>
<comment type="catalytic activity">
    <reaction evidence="1">
        <text>ATP + protein L-histidine = ADP + protein N-phospho-L-histidine.</text>
        <dbReference type="EC" id="2.7.13.3"/>
    </reaction>
</comment>
<dbReference type="Gene3D" id="1.10.287.130">
    <property type="match status" value="1"/>
</dbReference>
<evidence type="ECO:0000256" key="2">
    <source>
        <dbReference type="ARBA" id="ARBA00012438"/>
    </source>
</evidence>
<feature type="transmembrane region" description="Helical" evidence="8">
    <location>
        <begin position="168"/>
        <end position="186"/>
    </location>
</feature>
<evidence type="ECO:0000256" key="4">
    <source>
        <dbReference type="ARBA" id="ARBA00022741"/>
    </source>
</evidence>
<dbReference type="PANTHER" id="PTHR43047:SF72">
    <property type="entry name" value="OSMOSENSING HISTIDINE PROTEIN KINASE SLN1"/>
    <property type="match status" value="1"/>
</dbReference>
<dbReference type="InterPro" id="IPR005467">
    <property type="entry name" value="His_kinase_dom"/>
</dbReference>
<protein>
    <recommendedName>
        <fullName evidence="2">histidine kinase</fullName>
        <ecNumber evidence="2">2.7.13.3</ecNumber>
    </recommendedName>
</protein>
<dbReference type="PANTHER" id="PTHR43047">
    <property type="entry name" value="TWO-COMPONENT HISTIDINE PROTEIN KINASE"/>
    <property type="match status" value="1"/>
</dbReference>
<organism evidence="10 11">
    <name type="scientific">Alicyclobacillus fodiniaquatilis</name>
    <dbReference type="NCBI Taxonomy" id="1661150"/>
    <lineage>
        <taxon>Bacteria</taxon>
        <taxon>Bacillati</taxon>
        <taxon>Bacillota</taxon>
        <taxon>Bacilli</taxon>
        <taxon>Bacillales</taxon>
        <taxon>Alicyclobacillaceae</taxon>
        <taxon>Alicyclobacillus</taxon>
    </lineage>
</organism>
<dbReference type="SMART" id="SM00388">
    <property type="entry name" value="HisKA"/>
    <property type="match status" value="1"/>
</dbReference>
<reference evidence="11" key="1">
    <citation type="journal article" date="2019" name="Int. J. Syst. Evol. Microbiol.">
        <title>The Global Catalogue of Microorganisms (GCM) 10K type strain sequencing project: providing services to taxonomists for standard genome sequencing and annotation.</title>
        <authorList>
            <consortium name="The Broad Institute Genomics Platform"/>
            <consortium name="The Broad Institute Genome Sequencing Center for Infectious Disease"/>
            <person name="Wu L."/>
            <person name="Ma J."/>
        </authorList>
    </citation>
    <scope>NUCLEOTIDE SEQUENCE [LARGE SCALE GENOMIC DNA]</scope>
    <source>
        <strain evidence="11">CGMCC 1.12286</strain>
    </source>
</reference>
<evidence type="ECO:0000313" key="10">
    <source>
        <dbReference type="EMBL" id="MFD1675656.1"/>
    </source>
</evidence>
<keyword evidence="3" id="KW-0808">Transferase</keyword>
<dbReference type="EC" id="2.7.13.3" evidence="2"/>
<evidence type="ECO:0000313" key="11">
    <source>
        <dbReference type="Proteomes" id="UP001597079"/>
    </source>
</evidence>
<dbReference type="Pfam" id="PF00512">
    <property type="entry name" value="HisKA"/>
    <property type="match status" value="1"/>
</dbReference>
<dbReference type="SUPFAM" id="SSF47384">
    <property type="entry name" value="Homodimeric domain of signal transducing histidine kinase"/>
    <property type="match status" value="1"/>
</dbReference>
<dbReference type="RefSeq" id="WP_377943542.1">
    <property type="nucleotide sequence ID" value="NZ_JBHUCX010000033.1"/>
</dbReference>
<dbReference type="PROSITE" id="PS50109">
    <property type="entry name" value="HIS_KIN"/>
    <property type="match status" value="1"/>
</dbReference>
<feature type="transmembrane region" description="Helical" evidence="8">
    <location>
        <begin position="290"/>
        <end position="307"/>
    </location>
</feature>
<evidence type="ECO:0000259" key="9">
    <source>
        <dbReference type="PROSITE" id="PS50109"/>
    </source>
</evidence>
<evidence type="ECO:0000256" key="6">
    <source>
        <dbReference type="ARBA" id="ARBA00022840"/>
    </source>
</evidence>
<dbReference type="Proteomes" id="UP001597079">
    <property type="component" value="Unassembled WGS sequence"/>
</dbReference>
<keyword evidence="6" id="KW-0067">ATP-binding</keyword>
<proteinExistence type="predicted"/>